<reference evidence="2" key="1">
    <citation type="submission" date="2014-01" db="EMBL/GenBank/DDBJ databases">
        <title>The genome of the white-rot fungus Pycnoporus cinnabarinus: a basidiomycete model with a versatile arsenal for lignocellulosic biomass breakdown.</title>
        <authorList>
            <person name="Levasseur A."/>
            <person name="Lomascolo A."/>
            <person name="Ruiz-Duenas F.J."/>
            <person name="Uzan E."/>
            <person name="Piumi F."/>
            <person name="Kues U."/>
            <person name="Ram A.F.J."/>
            <person name="Murat C."/>
            <person name="Haon M."/>
            <person name="Benoit I."/>
            <person name="Arfi Y."/>
            <person name="Chevret D."/>
            <person name="Drula E."/>
            <person name="Kwon M.J."/>
            <person name="Gouret P."/>
            <person name="Lesage-Meessen L."/>
            <person name="Lombard V."/>
            <person name="Mariette J."/>
            <person name="Noirot C."/>
            <person name="Park J."/>
            <person name="Patyshakuliyeva A."/>
            <person name="Wieneger R.A.B."/>
            <person name="Wosten H.A.B."/>
            <person name="Martin F."/>
            <person name="Coutinho P.M."/>
            <person name="de Vries R."/>
            <person name="Martinez A.T."/>
            <person name="Klopp C."/>
            <person name="Pontarotti P."/>
            <person name="Henrissat B."/>
            <person name="Record E."/>
        </authorList>
    </citation>
    <scope>NUCLEOTIDE SEQUENCE [LARGE SCALE GENOMIC DNA]</scope>
    <source>
        <strain evidence="2">BRFM137</strain>
    </source>
</reference>
<dbReference type="HOGENOM" id="CLU_2543705_0_0_1"/>
<sequence>MSAADAVKQLEQQLEQLKKKVAEEEREARRQAEEAERKRQQEEAARKREEERAQAKKRKAPESDDESDSGEEVEQEPGLLVPRRGCEQCR</sequence>
<feature type="region of interest" description="Disordered" evidence="1">
    <location>
        <begin position="21"/>
        <end position="90"/>
    </location>
</feature>
<organism evidence="2 3">
    <name type="scientific">Pycnoporus cinnabarinus</name>
    <name type="common">Cinnabar-red polypore</name>
    <name type="synonym">Trametes cinnabarina</name>
    <dbReference type="NCBI Taxonomy" id="5643"/>
    <lineage>
        <taxon>Eukaryota</taxon>
        <taxon>Fungi</taxon>
        <taxon>Dikarya</taxon>
        <taxon>Basidiomycota</taxon>
        <taxon>Agaricomycotina</taxon>
        <taxon>Agaricomycetes</taxon>
        <taxon>Polyporales</taxon>
        <taxon>Polyporaceae</taxon>
        <taxon>Trametes</taxon>
    </lineage>
</organism>
<evidence type="ECO:0000313" key="2">
    <source>
        <dbReference type="EMBL" id="CDO70042.1"/>
    </source>
</evidence>
<keyword evidence="3" id="KW-1185">Reference proteome</keyword>
<dbReference type="Proteomes" id="UP000029665">
    <property type="component" value="Unassembled WGS sequence"/>
</dbReference>
<protein>
    <submittedName>
        <fullName evidence="2">Uncharacterized protein</fullName>
    </submittedName>
</protein>
<proteinExistence type="predicted"/>
<evidence type="ECO:0000256" key="1">
    <source>
        <dbReference type="SAM" id="MobiDB-lite"/>
    </source>
</evidence>
<feature type="compositionally biased region" description="Basic and acidic residues" evidence="1">
    <location>
        <begin position="21"/>
        <end position="54"/>
    </location>
</feature>
<dbReference type="AlphaFoldDB" id="A0A060S6C7"/>
<feature type="compositionally biased region" description="Acidic residues" evidence="1">
    <location>
        <begin position="63"/>
        <end position="75"/>
    </location>
</feature>
<accession>A0A060S6C7</accession>
<name>A0A060S6C7_PYCCI</name>
<gene>
    <name evidence="2" type="ORF">BN946_scf184551.g10</name>
</gene>
<evidence type="ECO:0000313" key="3">
    <source>
        <dbReference type="Proteomes" id="UP000029665"/>
    </source>
</evidence>
<comment type="caution">
    <text evidence="2">The sequence shown here is derived from an EMBL/GenBank/DDBJ whole genome shotgun (WGS) entry which is preliminary data.</text>
</comment>
<dbReference type="EMBL" id="CCBP010000064">
    <property type="protein sequence ID" value="CDO70042.1"/>
    <property type="molecule type" value="Genomic_DNA"/>
</dbReference>